<dbReference type="Gene3D" id="1.20.120.520">
    <property type="entry name" value="nmb1532 protein domain like"/>
    <property type="match status" value="1"/>
</dbReference>
<dbReference type="Proteomes" id="UP000001110">
    <property type="component" value="Chromosome"/>
</dbReference>
<name>A6LL17_THEM4</name>
<dbReference type="RefSeq" id="WP_012056979.1">
    <property type="nucleotide sequence ID" value="NC_009616.1"/>
</dbReference>
<dbReference type="Pfam" id="PF13596">
    <property type="entry name" value="PAS_10"/>
    <property type="match status" value="1"/>
</dbReference>
<dbReference type="Pfam" id="PF04282">
    <property type="entry name" value="DUF438"/>
    <property type="match status" value="1"/>
</dbReference>
<dbReference type="InterPro" id="IPR007380">
    <property type="entry name" value="DUF438"/>
</dbReference>
<protein>
    <submittedName>
        <fullName evidence="3">Hemerythrin HHE cation binding domain protein</fullName>
    </submittedName>
</protein>
<dbReference type="InterPro" id="IPR035965">
    <property type="entry name" value="PAS-like_dom_sf"/>
</dbReference>
<evidence type="ECO:0000259" key="1">
    <source>
        <dbReference type="Pfam" id="PF01814"/>
    </source>
</evidence>
<dbReference type="Pfam" id="PF01814">
    <property type="entry name" value="Hemerythrin"/>
    <property type="match status" value="1"/>
</dbReference>
<dbReference type="PANTHER" id="PTHR39966">
    <property type="entry name" value="BLL2471 PROTEIN-RELATED"/>
    <property type="match status" value="1"/>
</dbReference>
<dbReference type="eggNOG" id="COG2461">
    <property type="taxonomic scope" value="Bacteria"/>
</dbReference>
<dbReference type="EMBL" id="CP000716">
    <property type="protein sequence ID" value="ABR30618.1"/>
    <property type="molecule type" value="Genomic_DNA"/>
</dbReference>
<dbReference type="Gene3D" id="3.30.450.20">
    <property type="entry name" value="PAS domain"/>
    <property type="match status" value="1"/>
</dbReference>
<dbReference type="HOGENOM" id="CLU_026706_1_0_0"/>
<dbReference type="STRING" id="391009.Tmel_0755"/>
<evidence type="ECO:0000313" key="4">
    <source>
        <dbReference type="Proteomes" id="UP000001110"/>
    </source>
</evidence>
<dbReference type="SUPFAM" id="SSF55785">
    <property type="entry name" value="PYP-like sensor domain (PAS domain)"/>
    <property type="match status" value="1"/>
</dbReference>
<proteinExistence type="predicted"/>
<dbReference type="PANTHER" id="PTHR39966:SF3">
    <property type="entry name" value="DUF438 DOMAIN-CONTAINING PROTEIN"/>
    <property type="match status" value="1"/>
</dbReference>
<dbReference type="AlphaFoldDB" id="A6LL17"/>
<reference evidence="3 4" key="1">
    <citation type="submission" date="2007-05" db="EMBL/GenBank/DDBJ databases">
        <title>Complete sequence of Thermosipho melanesiensis BI429.</title>
        <authorList>
            <consortium name="US DOE Joint Genome Institute"/>
            <person name="Copeland A."/>
            <person name="Lucas S."/>
            <person name="Lapidus A."/>
            <person name="Barry K."/>
            <person name="Glavina del Rio T."/>
            <person name="Dalin E."/>
            <person name="Tice H."/>
            <person name="Pitluck S."/>
            <person name="Chertkov O."/>
            <person name="Brettin T."/>
            <person name="Bruce D."/>
            <person name="Detter J.C."/>
            <person name="Han C."/>
            <person name="Schmutz J."/>
            <person name="Larimer F."/>
            <person name="Land M."/>
            <person name="Hauser L."/>
            <person name="Kyrpides N."/>
            <person name="Mikhailova N."/>
            <person name="Nelson K."/>
            <person name="Gogarten J.P."/>
            <person name="Noll K."/>
            <person name="Richardson P."/>
        </authorList>
    </citation>
    <scope>NUCLEOTIDE SEQUENCE [LARGE SCALE GENOMIC DNA]</scope>
    <source>
        <strain evidence="4">DSM 12029 / CIP 104789 / BI429</strain>
    </source>
</reference>
<feature type="domain" description="DUF438" evidence="2">
    <location>
        <begin position="14"/>
        <end position="78"/>
    </location>
</feature>
<sequence length="398" mass="47644">MRNMSELFNKKEYLKNLILRVEKGDEKLKDELKKTIESLSAEEIAQVEQELMEEEGLTVEKIQSVCDVHLELFKDYIDSEKIEVEEWHPINILMKEHEKIISTLEELKELSKKLIKKEVFADAISILLEVQKYIDELQDAEKYFLKEENVLFPYLEKYGITKPPAVMWKEHDEVRQLRKELLKVKESRDFEHAKKKLYEISLYLLEFFLKHVHKEHSVLFPTSLKLINKEEWMDIREQFDEIGYIVKTEEFKRKTLKEEEVKNGKVKFPSGELTIEELKYILNTLPVDMTFVDKNDEVKYFSETKDRIFVRSRAIIGRKVQNCHPEKSIEIVNKILMDFKSGKRDIADFWLRLGERYVYIRYFAVRNEKGKYLGTLEVTQDIKPIQEIKGEKRIYDEK</sequence>
<feature type="domain" description="Hemerythrin-like" evidence="1">
    <location>
        <begin position="88"/>
        <end position="221"/>
    </location>
</feature>
<accession>A6LL17</accession>
<dbReference type="KEGG" id="tme:Tmel_0755"/>
<dbReference type="GO" id="GO:0005886">
    <property type="term" value="C:plasma membrane"/>
    <property type="evidence" value="ECO:0007669"/>
    <property type="project" value="TreeGrafter"/>
</dbReference>
<evidence type="ECO:0000313" key="3">
    <source>
        <dbReference type="EMBL" id="ABR30618.1"/>
    </source>
</evidence>
<dbReference type="InterPro" id="IPR012312">
    <property type="entry name" value="Hemerythrin-like"/>
</dbReference>
<gene>
    <name evidence="3" type="ordered locus">Tmel_0755</name>
</gene>
<evidence type="ECO:0000259" key="2">
    <source>
        <dbReference type="Pfam" id="PF04282"/>
    </source>
</evidence>
<reference evidence="3 4" key="2">
    <citation type="journal article" date="2009" name="Proc. Natl. Acad. Sci. U.S.A.">
        <title>On the chimeric nature, thermophilic origin, and phylogenetic placement of the Thermotogales.</title>
        <authorList>
            <person name="Zhaxybayeva O."/>
            <person name="Swithers K.S."/>
            <person name="Lapierre P."/>
            <person name="Fournier G.P."/>
            <person name="Bickhart D.M."/>
            <person name="DeBoy R.T."/>
            <person name="Nelson K.E."/>
            <person name="Nesbo C.L."/>
            <person name="Doolittle W.F."/>
            <person name="Gogarten J.P."/>
            <person name="Noll K.M."/>
        </authorList>
    </citation>
    <scope>NUCLEOTIDE SEQUENCE [LARGE SCALE GENOMIC DNA]</scope>
    <source>
        <strain evidence="4">DSM 12029 / CIP 104789 / BI429</strain>
    </source>
</reference>
<organism evidence="3 4">
    <name type="scientific">Thermosipho melanesiensis (strain DSM 12029 / CIP 104789 / BI429)</name>
    <dbReference type="NCBI Taxonomy" id="391009"/>
    <lineage>
        <taxon>Bacteria</taxon>
        <taxon>Thermotogati</taxon>
        <taxon>Thermotogota</taxon>
        <taxon>Thermotogae</taxon>
        <taxon>Thermotogales</taxon>
        <taxon>Fervidobacteriaceae</taxon>
        <taxon>Thermosipho</taxon>
    </lineage>
</organism>